<dbReference type="Proteomes" id="UP000199448">
    <property type="component" value="Unassembled WGS sequence"/>
</dbReference>
<name>A0A1H5NC12_9FLAO</name>
<gene>
    <name evidence="2" type="ORF">SAMN04488034_10460</name>
</gene>
<dbReference type="STRING" id="390640.SAMN04488034_10460"/>
<organism evidence="2 3">
    <name type="scientific">Salinimicrobium catena</name>
    <dbReference type="NCBI Taxonomy" id="390640"/>
    <lineage>
        <taxon>Bacteria</taxon>
        <taxon>Pseudomonadati</taxon>
        <taxon>Bacteroidota</taxon>
        <taxon>Flavobacteriia</taxon>
        <taxon>Flavobacteriales</taxon>
        <taxon>Flavobacteriaceae</taxon>
        <taxon>Salinimicrobium</taxon>
    </lineage>
</organism>
<dbReference type="NCBIfam" id="TIGR02284">
    <property type="entry name" value="PA2169 family four-helix-bundle protein"/>
    <property type="match status" value="1"/>
</dbReference>
<dbReference type="RefSeq" id="WP_093113345.1">
    <property type="nucleotide sequence ID" value="NZ_FNGG01000004.1"/>
</dbReference>
<dbReference type="OrthoDB" id="1437841at2"/>
<dbReference type="EMBL" id="FNUG01000004">
    <property type="protein sequence ID" value="SEE99169.1"/>
    <property type="molecule type" value="Genomic_DNA"/>
</dbReference>
<dbReference type="Gene3D" id="1.20.1260.10">
    <property type="match status" value="1"/>
</dbReference>
<feature type="domain" description="DUF2383" evidence="1">
    <location>
        <begin position="9"/>
        <end position="116"/>
    </location>
</feature>
<accession>A0A1H5NC12</accession>
<evidence type="ECO:0000259" key="1">
    <source>
        <dbReference type="Pfam" id="PF09537"/>
    </source>
</evidence>
<dbReference type="InterPro" id="IPR011971">
    <property type="entry name" value="CHP02284"/>
</dbReference>
<dbReference type="Pfam" id="PF09537">
    <property type="entry name" value="DUF2383"/>
    <property type="match status" value="1"/>
</dbReference>
<dbReference type="InterPro" id="IPR019052">
    <property type="entry name" value="DUF2383"/>
</dbReference>
<keyword evidence="3" id="KW-1185">Reference proteome</keyword>
<protein>
    <recommendedName>
        <fullName evidence="1">DUF2383 domain-containing protein</fullName>
    </recommendedName>
</protein>
<proteinExistence type="predicted"/>
<dbReference type="AlphaFoldDB" id="A0A1H5NC12"/>
<evidence type="ECO:0000313" key="3">
    <source>
        <dbReference type="Proteomes" id="UP000199448"/>
    </source>
</evidence>
<evidence type="ECO:0000313" key="2">
    <source>
        <dbReference type="EMBL" id="SEE99169.1"/>
    </source>
</evidence>
<sequence length="166" mass="20203">MEDRYSKFKKLNWLLAESFEAERVYYNASEDVQQVELKRFFNHESVNRNRFSYEISEQLVQAGVEPKKDWVQKGNLHRDWRQERKALVQQRPLKLLKKCRERDEKNLKLYDEILKEKRLPKEVLKMLKRHRRTILESLNKAEKFRTGEKTLDPNNKPTKVRTLKAM</sequence>
<reference evidence="2 3" key="1">
    <citation type="submission" date="2016-10" db="EMBL/GenBank/DDBJ databases">
        <authorList>
            <person name="de Groot N.N."/>
        </authorList>
    </citation>
    <scope>NUCLEOTIDE SEQUENCE [LARGE SCALE GENOMIC DNA]</scope>
    <source>
        <strain evidence="2 3">DSM 23553</strain>
    </source>
</reference>
<dbReference type="InterPro" id="IPR012347">
    <property type="entry name" value="Ferritin-like"/>
</dbReference>